<evidence type="ECO:0000256" key="2">
    <source>
        <dbReference type="ARBA" id="ARBA00022723"/>
    </source>
</evidence>
<dbReference type="GO" id="GO:0008270">
    <property type="term" value="F:zinc ion binding"/>
    <property type="evidence" value="ECO:0007669"/>
    <property type="project" value="InterPro"/>
</dbReference>
<protein>
    <submittedName>
        <fullName evidence="8">Dehydrogenase</fullName>
    </submittedName>
</protein>
<dbReference type="SUPFAM" id="SSF50129">
    <property type="entry name" value="GroES-like"/>
    <property type="match status" value="1"/>
</dbReference>
<feature type="domain" description="Alcohol dehydrogenase-like N-terminal" evidence="7">
    <location>
        <begin position="25"/>
        <end position="143"/>
    </location>
</feature>
<gene>
    <name evidence="8" type="ORF">CD30_18345</name>
</gene>
<evidence type="ECO:0000256" key="1">
    <source>
        <dbReference type="ARBA" id="ARBA00001947"/>
    </source>
</evidence>
<dbReference type="AlphaFoldDB" id="A0A0A3IZT9"/>
<dbReference type="RefSeq" id="WP_036179975.1">
    <property type="nucleotide sequence ID" value="NZ_AVCZ01000062.1"/>
</dbReference>
<dbReference type="InterPro" id="IPR036291">
    <property type="entry name" value="NAD(P)-bd_dom_sf"/>
</dbReference>
<comment type="cofactor">
    <cofactor evidence="1 5">
        <name>Zn(2+)</name>
        <dbReference type="ChEBI" id="CHEBI:29105"/>
    </cofactor>
</comment>
<evidence type="ECO:0000256" key="3">
    <source>
        <dbReference type="ARBA" id="ARBA00022833"/>
    </source>
</evidence>
<evidence type="ECO:0000256" key="5">
    <source>
        <dbReference type="RuleBase" id="RU361277"/>
    </source>
</evidence>
<accession>A0A0A3IZT9</accession>
<reference evidence="8 9" key="1">
    <citation type="submission" date="2014-02" db="EMBL/GenBank/DDBJ databases">
        <title>Draft genome sequence of Lysinibacillus massiliensis CCUG 49529.</title>
        <authorList>
            <person name="Zhang F."/>
            <person name="Wang G."/>
            <person name="Zhang L."/>
        </authorList>
    </citation>
    <scope>NUCLEOTIDE SEQUENCE [LARGE SCALE GENOMIC DNA]</scope>
    <source>
        <strain evidence="8 9">CCUG 49529</strain>
    </source>
</reference>
<dbReference type="OrthoDB" id="9769198at2"/>
<evidence type="ECO:0000259" key="6">
    <source>
        <dbReference type="Pfam" id="PF00107"/>
    </source>
</evidence>
<evidence type="ECO:0000256" key="4">
    <source>
        <dbReference type="ARBA" id="ARBA00023002"/>
    </source>
</evidence>
<keyword evidence="3 5" id="KW-0862">Zinc</keyword>
<evidence type="ECO:0000313" key="9">
    <source>
        <dbReference type="Proteomes" id="UP000030595"/>
    </source>
</evidence>
<keyword evidence="2 5" id="KW-0479">Metal-binding</keyword>
<sequence>MKAVTYQGIKNVEVKKVKDPEIKNPDDIIIKLTTTAICGSDLHLLHGMIPNLGEDYIIGHEPMGIVEEVGKNVTKVKKGDRVIIPFNFACGECWFCNNHLESQCDHANQNGEMGAYPGYSDTTGGYPGGQAEYMRVPYGNFTPFKIPDDSEVPDESLVLLADAVSTAFWSVDNAGVKQGDTVIILGCGPIGLLAQKFSWLKGAKRVIAVDYIDYRLNHAKKTNKVEIVNFEDHEDCGEYLREMTKGGADVVIDCVGMSGKMTPLEFLASGVKLQSGALGGLIIASQAVRKGGTIQVTGVYGGRYNAFPLGDIFQRNVSILTGQAPVIHYMPYLYNLIAEGKVDPSDIITHVLPLDKAKHGYEIFDTKQDGCIKVVLKP</sequence>
<keyword evidence="9" id="KW-1185">Reference proteome</keyword>
<dbReference type="Pfam" id="PF00107">
    <property type="entry name" value="ADH_zinc_N"/>
    <property type="match status" value="1"/>
</dbReference>
<dbReference type="PANTHER" id="PTHR42813">
    <property type="entry name" value="ZINC-TYPE ALCOHOL DEHYDROGENASE-LIKE"/>
    <property type="match status" value="1"/>
</dbReference>
<feature type="domain" description="Alcohol dehydrogenase-like C-terminal" evidence="6">
    <location>
        <begin position="189"/>
        <end position="256"/>
    </location>
</feature>
<name>A0A0A3IZT9_9BACL</name>
<dbReference type="GO" id="GO:0016491">
    <property type="term" value="F:oxidoreductase activity"/>
    <property type="evidence" value="ECO:0007669"/>
    <property type="project" value="UniProtKB-KW"/>
</dbReference>
<dbReference type="CDD" id="cd08283">
    <property type="entry name" value="FDH_like_1"/>
    <property type="match status" value="1"/>
</dbReference>
<keyword evidence="4" id="KW-0560">Oxidoreductase</keyword>
<comment type="similarity">
    <text evidence="5">Belongs to the zinc-containing alcohol dehydrogenase family.</text>
</comment>
<proteinExistence type="inferred from homology"/>
<dbReference type="SUPFAM" id="SSF51735">
    <property type="entry name" value="NAD(P)-binding Rossmann-fold domains"/>
    <property type="match status" value="1"/>
</dbReference>
<dbReference type="EMBL" id="JPVQ01000062">
    <property type="protein sequence ID" value="KGR88433.1"/>
    <property type="molecule type" value="Genomic_DNA"/>
</dbReference>
<dbReference type="Gene3D" id="3.90.180.10">
    <property type="entry name" value="Medium-chain alcohol dehydrogenases, catalytic domain"/>
    <property type="match status" value="1"/>
</dbReference>
<dbReference type="Pfam" id="PF08240">
    <property type="entry name" value="ADH_N"/>
    <property type="match status" value="1"/>
</dbReference>
<comment type="caution">
    <text evidence="8">The sequence shown here is derived from an EMBL/GenBank/DDBJ whole genome shotgun (WGS) entry which is preliminary data.</text>
</comment>
<evidence type="ECO:0000259" key="7">
    <source>
        <dbReference type="Pfam" id="PF08240"/>
    </source>
</evidence>
<dbReference type="InterPro" id="IPR002328">
    <property type="entry name" value="ADH_Zn_CS"/>
</dbReference>
<dbReference type="PROSITE" id="PS00059">
    <property type="entry name" value="ADH_ZINC"/>
    <property type="match status" value="1"/>
</dbReference>
<dbReference type="eggNOG" id="COG1063">
    <property type="taxonomic scope" value="Bacteria"/>
</dbReference>
<dbReference type="Gene3D" id="3.40.50.720">
    <property type="entry name" value="NAD(P)-binding Rossmann-like Domain"/>
    <property type="match status" value="1"/>
</dbReference>
<evidence type="ECO:0000313" key="8">
    <source>
        <dbReference type="EMBL" id="KGR88433.1"/>
    </source>
</evidence>
<dbReference type="InterPro" id="IPR013149">
    <property type="entry name" value="ADH-like_C"/>
</dbReference>
<dbReference type="InterPro" id="IPR011032">
    <property type="entry name" value="GroES-like_sf"/>
</dbReference>
<dbReference type="Proteomes" id="UP000030595">
    <property type="component" value="Unassembled WGS sequence"/>
</dbReference>
<organism evidence="8 9">
    <name type="scientific">Ureibacillus massiliensis 4400831 = CIP 108448 = CCUG 49529</name>
    <dbReference type="NCBI Taxonomy" id="1211035"/>
    <lineage>
        <taxon>Bacteria</taxon>
        <taxon>Bacillati</taxon>
        <taxon>Bacillota</taxon>
        <taxon>Bacilli</taxon>
        <taxon>Bacillales</taxon>
        <taxon>Caryophanaceae</taxon>
        <taxon>Ureibacillus</taxon>
    </lineage>
</organism>
<dbReference type="InterPro" id="IPR013154">
    <property type="entry name" value="ADH-like_N"/>
</dbReference>
<dbReference type="PANTHER" id="PTHR42813:SF2">
    <property type="entry name" value="DEHYDROGENASE, ZINC-CONTAINING, PUTATIVE (AFU_ORTHOLOGUE AFUA_2G02810)-RELATED"/>
    <property type="match status" value="1"/>
</dbReference>